<dbReference type="Proteomes" id="UP000181790">
    <property type="component" value="Unassembled WGS sequence"/>
</dbReference>
<comment type="caution">
    <text evidence="1">The sequence shown here is derived from an EMBL/GenBank/DDBJ whole genome shotgun (WGS) entry which is preliminary data.</text>
</comment>
<dbReference type="EMBL" id="MORL01000033">
    <property type="protein sequence ID" value="OIN55870.1"/>
    <property type="molecule type" value="Genomic_DNA"/>
</dbReference>
<dbReference type="AlphaFoldDB" id="A0A1S2VBS3"/>
<accession>A0A1S2VBS3</accession>
<reference evidence="1 2" key="1">
    <citation type="submission" date="2016-10" db="EMBL/GenBank/DDBJ databases">
        <title>Arsenicibacter rosenii gen. nov., sp. nov., an efficient arsenic-methylating bacterium isolated from an arsenic-contaminated paddy soil.</title>
        <authorList>
            <person name="Huang K."/>
        </authorList>
    </citation>
    <scope>NUCLEOTIDE SEQUENCE [LARGE SCALE GENOMIC DNA]</scope>
    <source>
        <strain evidence="1 2">SM-1</strain>
    </source>
</reference>
<gene>
    <name evidence="1" type="ORF">BLX24_27840</name>
</gene>
<dbReference type="OrthoDB" id="9880761at2"/>
<protein>
    <submittedName>
        <fullName evidence="1">Uncharacterized protein</fullName>
    </submittedName>
</protein>
<dbReference type="RefSeq" id="WP_071506517.1">
    <property type="nucleotide sequence ID" value="NZ_MORL01000033.1"/>
</dbReference>
<organism evidence="1 2">
    <name type="scientific">Arsenicibacter rosenii</name>
    <dbReference type="NCBI Taxonomy" id="1750698"/>
    <lineage>
        <taxon>Bacteria</taxon>
        <taxon>Pseudomonadati</taxon>
        <taxon>Bacteroidota</taxon>
        <taxon>Cytophagia</taxon>
        <taxon>Cytophagales</taxon>
        <taxon>Spirosomataceae</taxon>
        <taxon>Arsenicibacter</taxon>
    </lineage>
</organism>
<evidence type="ECO:0000313" key="1">
    <source>
        <dbReference type="EMBL" id="OIN55870.1"/>
    </source>
</evidence>
<name>A0A1S2VBS3_9BACT</name>
<keyword evidence="2" id="KW-1185">Reference proteome</keyword>
<sequence>MTTNATKEYKPLRWYNHQAFPLVPQLEFKPEDKHNTAGFSFSWLFFRIWTLDSFGFELSIICDWQWGLGLIGILPYLRWALTIPIPMKWSIWVQRNLWRKPKSANW</sequence>
<evidence type="ECO:0000313" key="2">
    <source>
        <dbReference type="Proteomes" id="UP000181790"/>
    </source>
</evidence>
<proteinExistence type="predicted"/>